<proteinExistence type="predicted"/>
<organism evidence="2">
    <name type="scientific">Microvirga ossetica</name>
    <dbReference type="NCBI Taxonomy" id="1882682"/>
    <lineage>
        <taxon>Bacteria</taxon>
        <taxon>Pseudomonadati</taxon>
        <taxon>Pseudomonadota</taxon>
        <taxon>Alphaproteobacteria</taxon>
        <taxon>Hyphomicrobiales</taxon>
        <taxon>Methylobacteriaceae</taxon>
        <taxon>Microvirga</taxon>
    </lineage>
</organism>
<dbReference type="RefSeq" id="WP_099512372.1">
    <property type="nucleotide sequence ID" value="NZ_CP016616.1"/>
</dbReference>
<dbReference type="KEGG" id="moc:BB934_26365"/>
<dbReference type="Pfam" id="PF18155">
    <property type="entry name" value="pPIWI_RE_Z"/>
    <property type="match status" value="1"/>
</dbReference>
<protein>
    <recommendedName>
        <fullName evidence="1">AAA+ ATPase domain-containing protein</fullName>
    </recommendedName>
</protein>
<dbReference type="SUPFAM" id="SSF52540">
    <property type="entry name" value="P-loop containing nucleoside triphosphate hydrolases"/>
    <property type="match status" value="1"/>
</dbReference>
<evidence type="ECO:0000259" key="1">
    <source>
        <dbReference type="SMART" id="SM00382"/>
    </source>
</evidence>
<sequence>MRVRPADYRKAVGVQWLCAAVDRLLGAGNLADVPALMTGYGSILDHPNASAFARAAFSLRQMGVVVSSDASLRQAVYDMQQWEAENAEEDGFIEPPYEVDPESPGIPFWRRVPENDPSIDAMVDALVDGLPLAEHGRGIADPGRAMHILSERGSHARAVKVDLKGVADLLPEPPQHDVTRRPRGPIDIPLADLRAIAIEFDRIDAANPGRTGGEWLKRLEDELGNQKVHLLAPKADGSGLESVQSLRLDGLKHMIGLPGTGKTTLIKLVLAWLDSREYHVVVLVPSIENAFNTLADLDHYGVKAGLLMGQSPDTRRRHAAKLAERIASLDEARGFGRSIFGADLMGLNCALGGFEEESDEDVFPHLEPPCNGVWQKRELKKGGESEKATQQLCPVGGWCGRLKATRELTRRRIWLGHVLSLDTRLPLHFVEEHIRYLESVAMTADVVIVDEVDGVQAVLDRKAVSVVDITGSGSSYELKLIEDLMMPHAQGRNDAVAANITDYSNRANNFVALNRALVVQLQADRRRGKGNTHLDAYDDAFITGNRVASDLFGHPDPSKLTPQERADEEQRFSAITTFWDSCIRESLFRRTVIDDDTVREYDPVKIGEAIGRPPEQVGEAFRAIVEPLRDWLAEPSPIVKETHIASVREAVFALIEPRDLGPEKTNEIFRFLVNVTTVVMQFLAIVPAQHAMVAEGIHTSPLFQQGISEDFARLVPEALIGRLSGIRFRFQTDAGRTSLAVSYLTFRGAPRTLLYRMHELLRHDGFERGPNVLLTSATSFLAESPSFHIPVGPHYVLRRAGAEAAWRDSVFLFQPIPDPEDPRRMLRFSGAPLSQRGRILEKMVEHFFMGDDPRVLALTRDFDPGRKVAFVVNGYEQVKLVKRHIARVRDGIARRVIGVVDEIPADHDGDYVTTAQVESIGARDDWDAIVFPMKAIARGVNIVFGGEAHAGTPLFNKAAISTVVFLTRPHPAAESYDFVAGLAGRDSMDFDLREFPADMGIRDISLAWRRERQASLERVRRLMRHSVKASLLGDLLEPFVADIMIDILQTIGRAMRNGCKARAIFVDGAWANVAAATGGNEPDKPQTSFIVMMRDILRKRVTDPDPVVREVYGALYSPFYGPLSRVEGIRFYDARQDD</sequence>
<evidence type="ECO:0000313" key="2">
    <source>
        <dbReference type="EMBL" id="ANY81309.1"/>
    </source>
</evidence>
<dbReference type="InterPro" id="IPR003593">
    <property type="entry name" value="AAA+_ATPase"/>
</dbReference>
<feature type="domain" description="AAA+ ATPase" evidence="1">
    <location>
        <begin position="248"/>
        <end position="499"/>
    </location>
</feature>
<dbReference type="InterPro" id="IPR027417">
    <property type="entry name" value="P-loop_NTPase"/>
</dbReference>
<dbReference type="SMART" id="SM00382">
    <property type="entry name" value="AAA"/>
    <property type="match status" value="1"/>
</dbReference>
<dbReference type="EMBL" id="CP016616">
    <property type="protein sequence ID" value="ANY81309.1"/>
    <property type="molecule type" value="Genomic_DNA"/>
</dbReference>
<dbReference type="AlphaFoldDB" id="A0A1B2EMY5"/>
<gene>
    <name evidence="2" type="ORF">BB934_26365</name>
</gene>
<dbReference type="OrthoDB" id="8252072at2"/>
<name>A0A1B2EMY5_9HYPH</name>
<accession>A0A1B2EMY5</accession>
<reference evidence="2" key="1">
    <citation type="submission" date="2016-07" db="EMBL/GenBank/DDBJ databases">
        <title>Microvirga ossetica sp. nov. a new species of rhizobia isolated from root nodules of the legume species Vicia alpestris Steven originated from North Ossetia region in the Caucasus.</title>
        <authorList>
            <person name="Safronova V.I."/>
            <person name="Kuznetsova I.G."/>
            <person name="Sazanova A.L."/>
            <person name="Belimov A."/>
            <person name="Andronov E."/>
            <person name="Osledkin Y.S."/>
            <person name="Onishchuk O.P."/>
            <person name="Kurchak O.N."/>
            <person name="Shaposhnikov A.I."/>
            <person name="Willems A."/>
            <person name="Tikhonovich I.A."/>
        </authorList>
    </citation>
    <scope>NUCLEOTIDE SEQUENCE [LARGE SCALE GENOMIC DNA]</scope>
    <source>
        <strain evidence="2">V5/3M</strain>
    </source>
</reference>
<dbReference type="InterPro" id="IPR055254">
    <property type="entry name" value="pPIWI_RE_Z"/>
</dbReference>
<dbReference type="Gene3D" id="3.40.50.300">
    <property type="entry name" value="P-loop containing nucleotide triphosphate hydrolases"/>
    <property type="match status" value="1"/>
</dbReference>